<evidence type="ECO:0000256" key="3">
    <source>
        <dbReference type="ARBA" id="ARBA00023136"/>
    </source>
</evidence>
<evidence type="ECO:0000313" key="8">
    <source>
        <dbReference type="Proteomes" id="UP001596056"/>
    </source>
</evidence>
<dbReference type="RefSeq" id="WP_209843478.1">
    <property type="nucleotide sequence ID" value="NZ_JAGGJP010000034.1"/>
</dbReference>
<dbReference type="EMBL" id="JBHSNA010000037">
    <property type="protein sequence ID" value="MFC5568340.1"/>
    <property type="molecule type" value="Genomic_DNA"/>
</dbReference>
<evidence type="ECO:0000313" key="7">
    <source>
        <dbReference type="EMBL" id="MFC5568340.1"/>
    </source>
</evidence>
<sequence length="216" mass="21720">MTKLLPLGVAVFVAGAVPAIAGGFAPAVTETPVAAPAPVVAVAPTPSPSSNWSGAFLGGQLAYGQLGLETGDDEQDFDGAIGGLHAGYQRDFGRVVAGAELAYDWANLSAEDESAPALAGGAELDAVARAGVKVGYDAGRVLPYLAGGYANASFSGDVAGSDDDQVDGYYVGAGVDYALTDRVSVGAQVLRHEFDIDAGDLDTGLTTVGVTASYRF</sequence>
<evidence type="ECO:0000256" key="2">
    <source>
        <dbReference type="ARBA" id="ARBA00022729"/>
    </source>
</evidence>
<proteinExistence type="inferred from homology"/>
<evidence type="ECO:0000256" key="5">
    <source>
        <dbReference type="SAM" id="SignalP"/>
    </source>
</evidence>
<keyword evidence="3" id="KW-0472">Membrane</keyword>
<dbReference type="InterPro" id="IPR011250">
    <property type="entry name" value="OMP/PagP_B-barrel"/>
</dbReference>
<dbReference type="InterPro" id="IPR051692">
    <property type="entry name" value="OMP-like"/>
</dbReference>
<accession>A0ABW0SI95</accession>
<dbReference type="Proteomes" id="UP001596056">
    <property type="component" value="Unassembled WGS sequence"/>
</dbReference>
<dbReference type="Pfam" id="PF13505">
    <property type="entry name" value="OMP_b-brl"/>
    <property type="match status" value="1"/>
</dbReference>
<evidence type="ECO:0000256" key="4">
    <source>
        <dbReference type="ARBA" id="ARBA00038306"/>
    </source>
</evidence>
<comment type="caution">
    <text evidence="7">The sequence shown here is derived from an EMBL/GenBank/DDBJ whole genome shotgun (WGS) entry which is preliminary data.</text>
</comment>
<evidence type="ECO:0000259" key="6">
    <source>
        <dbReference type="Pfam" id="PF13505"/>
    </source>
</evidence>
<dbReference type="PANTHER" id="PTHR34001">
    <property type="entry name" value="BLL7405 PROTEIN"/>
    <property type="match status" value="1"/>
</dbReference>
<feature type="domain" description="Outer membrane protein beta-barrel" evidence="6">
    <location>
        <begin position="38"/>
        <end position="216"/>
    </location>
</feature>
<gene>
    <name evidence="7" type="ORF">ACFPOC_18210</name>
</gene>
<dbReference type="SUPFAM" id="SSF56925">
    <property type="entry name" value="OMPA-like"/>
    <property type="match status" value="1"/>
</dbReference>
<dbReference type="PANTHER" id="PTHR34001:SF3">
    <property type="entry name" value="BLL7405 PROTEIN"/>
    <property type="match status" value="1"/>
</dbReference>
<protein>
    <submittedName>
        <fullName evidence="7">Outer membrane protein</fullName>
    </submittedName>
</protein>
<feature type="signal peptide" evidence="5">
    <location>
        <begin position="1"/>
        <end position="21"/>
    </location>
</feature>
<keyword evidence="2 5" id="KW-0732">Signal</keyword>
<dbReference type="Gene3D" id="2.40.160.20">
    <property type="match status" value="1"/>
</dbReference>
<feature type="chain" id="PRO_5047264889" evidence="5">
    <location>
        <begin position="22"/>
        <end position="216"/>
    </location>
</feature>
<name>A0ABW0SI95_9RHOB</name>
<evidence type="ECO:0000256" key="1">
    <source>
        <dbReference type="ARBA" id="ARBA00004370"/>
    </source>
</evidence>
<dbReference type="InterPro" id="IPR027385">
    <property type="entry name" value="Beta-barrel_OMP"/>
</dbReference>
<comment type="subcellular location">
    <subcellularLocation>
        <location evidence="1">Membrane</location>
    </subcellularLocation>
</comment>
<keyword evidence="8" id="KW-1185">Reference proteome</keyword>
<organism evidence="7 8">
    <name type="scientific">Rubellimicrobium aerolatum</name>
    <dbReference type="NCBI Taxonomy" id="490979"/>
    <lineage>
        <taxon>Bacteria</taxon>
        <taxon>Pseudomonadati</taxon>
        <taxon>Pseudomonadota</taxon>
        <taxon>Alphaproteobacteria</taxon>
        <taxon>Rhodobacterales</taxon>
        <taxon>Roseobacteraceae</taxon>
        <taxon>Rubellimicrobium</taxon>
    </lineage>
</organism>
<reference evidence="8" key="1">
    <citation type="journal article" date="2019" name="Int. J. Syst. Evol. Microbiol.">
        <title>The Global Catalogue of Microorganisms (GCM) 10K type strain sequencing project: providing services to taxonomists for standard genome sequencing and annotation.</title>
        <authorList>
            <consortium name="The Broad Institute Genomics Platform"/>
            <consortium name="The Broad Institute Genome Sequencing Center for Infectious Disease"/>
            <person name="Wu L."/>
            <person name="Ma J."/>
        </authorList>
    </citation>
    <scope>NUCLEOTIDE SEQUENCE [LARGE SCALE GENOMIC DNA]</scope>
    <source>
        <strain evidence="8">KACC 11588</strain>
    </source>
</reference>
<comment type="similarity">
    <text evidence="4">Belongs to the Omp25/RopB family.</text>
</comment>